<accession>A0ABR7QEV3</accession>
<dbReference type="InterPro" id="IPR025348">
    <property type="entry name" value="DUF4252"/>
</dbReference>
<dbReference type="EMBL" id="JACGWS010000014">
    <property type="protein sequence ID" value="MBC8756829.1"/>
    <property type="molecule type" value="Genomic_DNA"/>
</dbReference>
<name>A0ABR7QEV3_9FLAO</name>
<dbReference type="RefSeq" id="WP_187563872.1">
    <property type="nucleotide sequence ID" value="NZ_JACGWS010000014.1"/>
</dbReference>
<protein>
    <submittedName>
        <fullName evidence="1">DUF4252 domain-containing protein</fullName>
    </submittedName>
</protein>
<dbReference type="Proteomes" id="UP000619238">
    <property type="component" value="Unassembled WGS sequence"/>
</dbReference>
<comment type="caution">
    <text evidence="1">The sequence shown here is derived from an EMBL/GenBank/DDBJ whole genome shotgun (WGS) entry which is preliminary data.</text>
</comment>
<sequence>MRKIIVLVFLMALPLVTFGQNIFEKYADNEEVAYVSIKPRMFKMLASMGIDSDDPEAKEFLKMVNSITSFKTIATSNVKISADLQKWVGRRSNDLEELMEVREGGSRMMFYVKSGSSDTQVKELLMFITGIEDKVKISETEINTVVVSLTGDIDLNQISKLTSKMDIPGGEHLKDAKKKKN</sequence>
<dbReference type="Pfam" id="PF14060">
    <property type="entry name" value="DUF4252"/>
    <property type="match status" value="1"/>
</dbReference>
<organism evidence="1 2">
    <name type="scientific">Kordia aestuariivivens</name>
    <dbReference type="NCBI Taxonomy" id="2759037"/>
    <lineage>
        <taxon>Bacteria</taxon>
        <taxon>Pseudomonadati</taxon>
        <taxon>Bacteroidota</taxon>
        <taxon>Flavobacteriia</taxon>
        <taxon>Flavobacteriales</taxon>
        <taxon>Flavobacteriaceae</taxon>
        <taxon>Kordia</taxon>
    </lineage>
</organism>
<evidence type="ECO:0000313" key="2">
    <source>
        <dbReference type="Proteomes" id="UP000619238"/>
    </source>
</evidence>
<keyword evidence="2" id="KW-1185">Reference proteome</keyword>
<reference evidence="1 2" key="1">
    <citation type="submission" date="2020-07" db="EMBL/GenBank/DDBJ databases">
        <title>Description of Kordia aestuariivivens sp. nov., isolated from a tidal flat.</title>
        <authorList>
            <person name="Park S."/>
            <person name="Yoon J.-H."/>
        </authorList>
    </citation>
    <scope>NUCLEOTIDE SEQUENCE [LARGE SCALE GENOMIC DNA]</scope>
    <source>
        <strain evidence="1 2">YSTF-M3</strain>
    </source>
</reference>
<gene>
    <name evidence="1" type="ORF">H2O64_19300</name>
</gene>
<evidence type="ECO:0000313" key="1">
    <source>
        <dbReference type="EMBL" id="MBC8756829.1"/>
    </source>
</evidence>
<proteinExistence type="predicted"/>